<dbReference type="EMBL" id="JAQQWI010000002">
    <property type="protein sequence ID" value="KAK8037234.1"/>
    <property type="molecule type" value="Genomic_DNA"/>
</dbReference>
<dbReference type="Proteomes" id="UP001396898">
    <property type="component" value="Unassembled WGS sequence"/>
</dbReference>
<dbReference type="PANTHER" id="PTHR37576:SF2">
    <property type="entry name" value="DEFECT AT LOW TEMPERATURE PROTEIN 1"/>
    <property type="match status" value="1"/>
</dbReference>
<sequence length="194" mass="20624">MGKYGWGFRTRGPLTAVYLARGGDARTCAVAFRDPTDNVLAKLHEIMFRVALAAPNASSPRAAEFVARQQAVAIVYESRYAYLWAALGITVLAVAAVAWTASGFWTRGRAVSLSPLETANAFGAPILREKQPGASNMTIAELMKVYQDTEIQYASTVCSPGGAEDTAAGAPNKRLQMGLPGHGTGPQAQERFTG</sequence>
<evidence type="ECO:0000256" key="1">
    <source>
        <dbReference type="SAM" id="Phobius"/>
    </source>
</evidence>
<proteinExistence type="predicted"/>
<organism evidence="2 3">
    <name type="scientific">Apiospora marii</name>
    <dbReference type="NCBI Taxonomy" id="335849"/>
    <lineage>
        <taxon>Eukaryota</taxon>
        <taxon>Fungi</taxon>
        <taxon>Dikarya</taxon>
        <taxon>Ascomycota</taxon>
        <taxon>Pezizomycotina</taxon>
        <taxon>Sordariomycetes</taxon>
        <taxon>Xylariomycetidae</taxon>
        <taxon>Amphisphaeriales</taxon>
        <taxon>Apiosporaceae</taxon>
        <taxon>Apiospora</taxon>
    </lineage>
</organism>
<keyword evidence="1" id="KW-0812">Transmembrane</keyword>
<evidence type="ECO:0000313" key="2">
    <source>
        <dbReference type="EMBL" id="KAK8037234.1"/>
    </source>
</evidence>
<reference evidence="2 3" key="1">
    <citation type="submission" date="2023-01" db="EMBL/GenBank/DDBJ databases">
        <title>Analysis of 21 Apiospora genomes using comparative genomics revels a genus with tremendous synthesis potential of carbohydrate active enzymes and secondary metabolites.</title>
        <authorList>
            <person name="Sorensen T."/>
        </authorList>
    </citation>
    <scope>NUCLEOTIDE SEQUENCE [LARGE SCALE GENOMIC DNA]</scope>
    <source>
        <strain evidence="2 3">CBS 20057</strain>
    </source>
</reference>
<feature type="transmembrane region" description="Helical" evidence="1">
    <location>
        <begin position="81"/>
        <end position="105"/>
    </location>
</feature>
<name>A0ABR1SU72_9PEZI</name>
<accession>A0ABR1SU72</accession>
<dbReference type="PANTHER" id="PTHR37576">
    <property type="entry name" value="DEFECT AT LOW TEMPERATURE PROTEIN 1"/>
    <property type="match status" value="1"/>
</dbReference>
<comment type="caution">
    <text evidence="2">The sequence shown here is derived from an EMBL/GenBank/DDBJ whole genome shotgun (WGS) entry which is preliminary data.</text>
</comment>
<keyword evidence="3" id="KW-1185">Reference proteome</keyword>
<protein>
    <submittedName>
        <fullName evidence="2">Uncharacterized protein</fullName>
    </submittedName>
</protein>
<evidence type="ECO:0000313" key="3">
    <source>
        <dbReference type="Proteomes" id="UP001396898"/>
    </source>
</evidence>
<keyword evidence="1" id="KW-1133">Transmembrane helix</keyword>
<gene>
    <name evidence="2" type="ORF">PG991_000580</name>
</gene>
<keyword evidence="1" id="KW-0472">Membrane</keyword>